<feature type="transmembrane region" description="Helical" evidence="6">
    <location>
        <begin position="110"/>
        <end position="133"/>
    </location>
</feature>
<dbReference type="SUPFAM" id="SSF103473">
    <property type="entry name" value="MFS general substrate transporter"/>
    <property type="match status" value="1"/>
</dbReference>
<evidence type="ECO:0000256" key="1">
    <source>
        <dbReference type="ARBA" id="ARBA00004141"/>
    </source>
</evidence>
<keyword evidence="3 6" id="KW-0812">Transmembrane</keyword>
<feature type="transmembrane region" description="Helical" evidence="6">
    <location>
        <begin position="171"/>
        <end position="193"/>
    </location>
</feature>
<feature type="transmembrane region" description="Helical" evidence="6">
    <location>
        <begin position="300"/>
        <end position="317"/>
    </location>
</feature>
<name>B9XD08_PEDPL</name>
<feature type="transmembrane region" description="Helical" evidence="6">
    <location>
        <begin position="361"/>
        <end position="379"/>
    </location>
</feature>
<sequence>MNRQAQAPGISAVTRRAWLVVGLLWVVALLNYLDRLMITTMRDPIKAAIPMTDAQFGLLTSVFLWVYGLLSPFGGFLADRFSRSKVILGSLFVWSLLTWVTGYVKTFEHLLLARALMGISEACYIPAALALICDYHRGSTRSLATGLHMSGVYAGAALGGVGGYLAKYYGWRAGFGIFGAFGVAYAILLAFYLRDVPRLDTASQESSTTSAKPLGIPAILLGLFGVFSFWILFALNALVGSANWSINGWLPTYLKEHFHLGLGAAGLSATGYIQTASFLGVLLGGAWADKWSRTNPRARTLVPAIGYCIAGPCLFLSAVTDTLPMAIAGLVVFGLGRGFFDANHMPILRQLVNERYSATGYGLLNLVSCVAGGIMIYASGRMKDAHVDLSLIFQISAAGLFVVGLLLLAIKPRPARIAETREDSCPQVEARRS</sequence>
<feature type="transmembrane region" description="Helical" evidence="6">
    <location>
        <begin position="145"/>
        <end position="165"/>
    </location>
</feature>
<dbReference type="PANTHER" id="PTHR23505:SF79">
    <property type="entry name" value="PROTEIN SPINSTER"/>
    <property type="match status" value="1"/>
</dbReference>
<dbReference type="OrthoDB" id="9764259at2"/>
<dbReference type="EMBL" id="ABOX02000005">
    <property type="protein sequence ID" value="EEF62354.1"/>
    <property type="molecule type" value="Genomic_DNA"/>
</dbReference>
<feature type="transmembrane region" description="Helical" evidence="6">
    <location>
        <begin position="86"/>
        <end position="104"/>
    </location>
</feature>
<feature type="transmembrane region" description="Helical" evidence="6">
    <location>
        <begin position="54"/>
        <end position="74"/>
    </location>
</feature>
<feature type="domain" description="Major facilitator superfamily (MFS) profile" evidence="7">
    <location>
        <begin position="20"/>
        <end position="415"/>
    </location>
</feature>
<dbReference type="InterPro" id="IPR011701">
    <property type="entry name" value="MFS"/>
</dbReference>
<dbReference type="Proteomes" id="UP000003688">
    <property type="component" value="Unassembled WGS sequence"/>
</dbReference>
<dbReference type="GO" id="GO:0016020">
    <property type="term" value="C:membrane"/>
    <property type="evidence" value="ECO:0007669"/>
    <property type="project" value="UniProtKB-SubCell"/>
</dbReference>
<dbReference type="RefSeq" id="WP_007413706.1">
    <property type="nucleotide sequence ID" value="NZ_ABOX02000005.1"/>
</dbReference>
<keyword evidence="2" id="KW-0813">Transport</keyword>
<dbReference type="PROSITE" id="PS50850">
    <property type="entry name" value="MFS"/>
    <property type="match status" value="1"/>
</dbReference>
<organism evidence="8 9">
    <name type="scientific">Pedosphaera parvula (strain Ellin514)</name>
    <dbReference type="NCBI Taxonomy" id="320771"/>
    <lineage>
        <taxon>Bacteria</taxon>
        <taxon>Pseudomonadati</taxon>
        <taxon>Verrucomicrobiota</taxon>
        <taxon>Pedosphaerae</taxon>
        <taxon>Pedosphaerales</taxon>
        <taxon>Pedosphaeraceae</taxon>
        <taxon>Pedosphaera</taxon>
    </lineage>
</organism>
<evidence type="ECO:0000256" key="2">
    <source>
        <dbReference type="ARBA" id="ARBA00022448"/>
    </source>
</evidence>
<keyword evidence="4 6" id="KW-1133">Transmembrane helix</keyword>
<protein>
    <submittedName>
        <fullName evidence="8">Major facilitator superfamily MFS_1</fullName>
    </submittedName>
</protein>
<reference evidence="8 9" key="1">
    <citation type="journal article" date="2011" name="J. Bacteriol.">
        <title>Genome sequence of 'Pedosphaera parvula' Ellin514, an aerobic Verrucomicrobial isolate from pasture soil.</title>
        <authorList>
            <person name="Kant R."/>
            <person name="van Passel M.W."/>
            <person name="Sangwan P."/>
            <person name="Palva A."/>
            <person name="Lucas S."/>
            <person name="Copeland A."/>
            <person name="Lapidus A."/>
            <person name="Glavina Del Rio T."/>
            <person name="Dalin E."/>
            <person name="Tice H."/>
            <person name="Bruce D."/>
            <person name="Goodwin L."/>
            <person name="Pitluck S."/>
            <person name="Chertkov O."/>
            <person name="Larimer F.W."/>
            <person name="Land M.L."/>
            <person name="Hauser L."/>
            <person name="Brettin T.S."/>
            <person name="Detter J.C."/>
            <person name="Han S."/>
            <person name="de Vos W.M."/>
            <person name="Janssen P.H."/>
            <person name="Smidt H."/>
        </authorList>
    </citation>
    <scope>NUCLEOTIDE SEQUENCE [LARGE SCALE GENOMIC DNA]</scope>
    <source>
        <strain evidence="8 9">Ellin514</strain>
    </source>
</reference>
<evidence type="ECO:0000259" key="7">
    <source>
        <dbReference type="PROSITE" id="PS50850"/>
    </source>
</evidence>
<dbReference type="Gene3D" id="1.20.1250.20">
    <property type="entry name" value="MFS general substrate transporter like domains"/>
    <property type="match status" value="2"/>
</dbReference>
<dbReference type="InterPro" id="IPR036259">
    <property type="entry name" value="MFS_trans_sf"/>
</dbReference>
<evidence type="ECO:0000313" key="9">
    <source>
        <dbReference type="Proteomes" id="UP000003688"/>
    </source>
</evidence>
<dbReference type="STRING" id="320771.Cflav_PD4989"/>
<accession>B9XD08</accession>
<keyword evidence="5 6" id="KW-0472">Membrane</keyword>
<dbReference type="InterPro" id="IPR020846">
    <property type="entry name" value="MFS_dom"/>
</dbReference>
<evidence type="ECO:0000256" key="3">
    <source>
        <dbReference type="ARBA" id="ARBA00022692"/>
    </source>
</evidence>
<dbReference type="InterPro" id="IPR044770">
    <property type="entry name" value="MFS_spinster-like"/>
</dbReference>
<dbReference type="Pfam" id="PF07690">
    <property type="entry name" value="MFS_1"/>
    <property type="match status" value="1"/>
</dbReference>
<feature type="transmembrane region" description="Helical" evidence="6">
    <location>
        <begin position="214"/>
        <end position="238"/>
    </location>
</feature>
<evidence type="ECO:0000256" key="6">
    <source>
        <dbReference type="SAM" id="Phobius"/>
    </source>
</evidence>
<comment type="subcellular location">
    <subcellularLocation>
        <location evidence="1">Membrane</location>
        <topology evidence="1">Multi-pass membrane protein</topology>
    </subcellularLocation>
</comment>
<comment type="caution">
    <text evidence="8">The sequence shown here is derived from an EMBL/GenBank/DDBJ whole genome shotgun (WGS) entry which is preliminary data.</text>
</comment>
<dbReference type="GO" id="GO:0022857">
    <property type="term" value="F:transmembrane transporter activity"/>
    <property type="evidence" value="ECO:0007669"/>
    <property type="project" value="InterPro"/>
</dbReference>
<evidence type="ECO:0000256" key="4">
    <source>
        <dbReference type="ARBA" id="ARBA00022989"/>
    </source>
</evidence>
<keyword evidence="9" id="KW-1185">Reference proteome</keyword>
<feature type="transmembrane region" description="Helical" evidence="6">
    <location>
        <begin position="16"/>
        <end position="34"/>
    </location>
</feature>
<gene>
    <name evidence="8" type="ORF">Cflav_PD4989</name>
</gene>
<dbReference type="PANTHER" id="PTHR23505">
    <property type="entry name" value="SPINSTER"/>
    <property type="match status" value="1"/>
</dbReference>
<feature type="transmembrane region" description="Helical" evidence="6">
    <location>
        <begin position="323"/>
        <end position="340"/>
    </location>
</feature>
<feature type="transmembrane region" description="Helical" evidence="6">
    <location>
        <begin position="391"/>
        <end position="410"/>
    </location>
</feature>
<feature type="transmembrane region" description="Helical" evidence="6">
    <location>
        <begin position="258"/>
        <end position="288"/>
    </location>
</feature>
<evidence type="ECO:0000256" key="5">
    <source>
        <dbReference type="ARBA" id="ARBA00023136"/>
    </source>
</evidence>
<dbReference type="AlphaFoldDB" id="B9XD08"/>
<proteinExistence type="predicted"/>
<evidence type="ECO:0000313" key="8">
    <source>
        <dbReference type="EMBL" id="EEF62354.1"/>
    </source>
</evidence>